<dbReference type="Gene3D" id="3.40.190.10">
    <property type="entry name" value="Periplasmic binding protein-like II"/>
    <property type="match status" value="2"/>
</dbReference>
<feature type="domain" description="Solute-binding protein family 3/N-terminal" evidence="4">
    <location>
        <begin position="58"/>
        <end position="280"/>
    </location>
</feature>
<dbReference type="SUPFAM" id="SSF53955">
    <property type="entry name" value="Lysozyme-like"/>
    <property type="match status" value="1"/>
</dbReference>
<reference evidence="5 6" key="1">
    <citation type="submission" date="2023-08" db="EMBL/GenBank/DDBJ databases">
        <title>Draft genome sequence of Algoriphagus taiwanensis.</title>
        <authorList>
            <person name="Takatani N."/>
            <person name="Hosokawa M."/>
            <person name="Sawabe T."/>
        </authorList>
    </citation>
    <scope>NUCLEOTIDE SEQUENCE [LARGE SCALE GENOMIC DNA]</scope>
    <source>
        <strain evidence="5 6">JCM 19755</strain>
    </source>
</reference>
<evidence type="ECO:0000256" key="1">
    <source>
        <dbReference type="ARBA" id="ARBA00004339"/>
    </source>
</evidence>
<dbReference type="Pfam" id="PF00497">
    <property type="entry name" value="SBP_bac_3"/>
    <property type="match status" value="1"/>
</dbReference>
<keyword evidence="6" id="KW-1185">Reference proteome</keyword>
<gene>
    <name evidence="5" type="ORF">Ataiwa_00110</name>
</gene>
<dbReference type="InterPro" id="IPR008258">
    <property type="entry name" value="Transglycosylase_SLT_dom_1"/>
</dbReference>
<dbReference type="SMART" id="SM00062">
    <property type="entry name" value="PBPb"/>
    <property type="match status" value="1"/>
</dbReference>
<comment type="caution">
    <text evidence="5">The sequence shown here is derived from an EMBL/GenBank/DDBJ whole genome shotgun (WGS) entry which is preliminary data.</text>
</comment>
<organism evidence="5 6">
    <name type="scientific">Algoriphagus taiwanensis</name>
    <dbReference type="NCBI Taxonomy" id="1445656"/>
    <lineage>
        <taxon>Bacteria</taxon>
        <taxon>Pseudomonadati</taxon>
        <taxon>Bacteroidota</taxon>
        <taxon>Cytophagia</taxon>
        <taxon>Cytophagales</taxon>
        <taxon>Cyclobacteriaceae</taxon>
        <taxon>Algoriphagus</taxon>
    </lineage>
</organism>
<dbReference type="CDD" id="cd01009">
    <property type="entry name" value="PBP2_YfhD_N"/>
    <property type="match status" value="1"/>
</dbReference>
<evidence type="ECO:0000256" key="3">
    <source>
        <dbReference type="ARBA" id="ARBA00023237"/>
    </source>
</evidence>
<proteinExistence type="predicted"/>
<keyword evidence="3" id="KW-0472">Membrane</keyword>
<dbReference type="Pfam" id="PF01464">
    <property type="entry name" value="SLT"/>
    <property type="match status" value="1"/>
</dbReference>
<evidence type="ECO:0000313" key="5">
    <source>
        <dbReference type="EMBL" id="GMQ31739.1"/>
    </source>
</evidence>
<evidence type="ECO:0000259" key="4">
    <source>
        <dbReference type="SMART" id="SM00062"/>
    </source>
</evidence>
<protein>
    <submittedName>
        <fullName evidence="5">Transglycosylase SLT domain-containing protein</fullName>
    </submittedName>
</protein>
<keyword evidence="3" id="KW-0998">Cell outer membrane</keyword>
<dbReference type="PANTHER" id="PTHR35936">
    <property type="entry name" value="MEMBRANE-BOUND LYTIC MUREIN TRANSGLYCOSYLASE F"/>
    <property type="match status" value="1"/>
</dbReference>
<dbReference type="InterPro" id="IPR001638">
    <property type="entry name" value="Solute-binding_3/MltF_N"/>
</dbReference>
<sequence>MNHQGNFPLGMKKFISTIISVLFLLLSGVQCTFFEERLKRSENSTYQLDLVGIQERGSIRAAVDNNSTSYYIYRGRRMGYEFELLRDLGKNLGFQVEFVIVSDIQEAFEKLDEGKVDVIAMNLEPSVDRSRKAAFTHYLGTMSTLVIGKKPIEKPVTWEEIGRDTIHVRKSTVYNKQLNSIKDSLGLGFTVMVSDVHEETLIDQVADGTIKWTVADRNIAKANQTYYPDLDASLKVSEDGTVHWAVRKNSPELLDAINTWLAEKKKRFIPEVYAKYFLSSRNSYYRINSPFSSLGGNRISVFDELIQQNARELGWDWRLLAALVYKESGFDTSAVSYAGAEGLLQLMPVTLERFGVTDPNDPTESLRGGVRYLQYLDKFWMERVPETAERVKFILASYNVGQGHVEDAWRLAMKYGKNTQSWKEVSYFLNLKSDPDYYRDPIVKSGYAKGHVAVNYVRDILALYDSYRSLISP</sequence>
<dbReference type="Gene3D" id="1.10.530.10">
    <property type="match status" value="1"/>
</dbReference>
<dbReference type="InterPro" id="IPR023346">
    <property type="entry name" value="Lysozyme-like_dom_sf"/>
</dbReference>
<comment type="subcellular location">
    <subcellularLocation>
        <location evidence="1">Cell outer membrane</location>
        <topology evidence="1">Peripheral membrane protein</topology>
    </subcellularLocation>
</comment>
<dbReference type="Proteomes" id="UP001307705">
    <property type="component" value="Unassembled WGS sequence"/>
</dbReference>
<evidence type="ECO:0000256" key="2">
    <source>
        <dbReference type="ARBA" id="ARBA00022729"/>
    </source>
</evidence>
<dbReference type="CDD" id="cd13403">
    <property type="entry name" value="MLTF-like"/>
    <property type="match status" value="1"/>
</dbReference>
<dbReference type="EMBL" id="BTPE01000001">
    <property type="protein sequence ID" value="GMQ31739.1"/>
    <property type="molecule type" value="Genomic_DNA"/>
</dbReference>
<dbReference type="SUPFAM" id="SSF53850">
    <property type="entry name" value="Periplasmic binding protein-like II"/>
    <property type="match status" value="1"/>
</dbReference>
<evidence type="ECO:0000313" key="6">
    <source>
        <dbReference type="Proteomes" id="UP001307705"/>
    </source>
</evidence>
<keyword evidence="2" id="KW-0732">Signal</keyword>
<accession>A0ABQ6PUT9</accession>
<name>A0ABQ6PUT9_9BACT</name>